<sequence length="798" mass="89928">MDSWLIRTAEFWNEWGLRIAVLSSLASHVALVLLASTRRRNVSLWGWLLLWPAYQIADISATYALGNLSLGGTGAGASSSAGSSCEQQLVAFWAPFLLLHLGRPDNISAYALEDNTLSLRQALEVALQVAGASYVLYNYIYLGHSGALLPASAIMFAAGVAKYVERALALWRGKLEHIRGSTKKKNKKKKPQQQSTKHVVLRTSTAMGRRWRELDLEEALRFAHDMFRFCQRAMVDSSVEVAADHTSGSSSSGTHIFSLGWRSMCKVVEMELSLMYDVLYTKASVVHTWGGYLIRIISPFATATAATFFWFLPKDNCLREADVIVSYMLLGTAFLLDMVWLVRALGSTWAFAFLDARPGVWLYHALLCSGRWHRLRRIFVSLDPSSWLLGQDPRTYRMWSGNIGRYNLLDDCTRPRGAMAGRLCRWLATKAGLEDYYYSRCLSYQLGKDVKQLLFQRIQTRLLSSYPASTTPAGPRNNGAYSMKDITTAWGQEAVKRGRQIFEADQLPFFGREFQEDILVWHIGTCILLACADQQHVQGTYGKAIEVLSEYLMFLVAVRRHMLPGLVLRSLFEVTGQAMADVWAEEVVHGNKNNRSYSCLRSRKEMLAKTLHELKLINEDWGLNNANTRLISDGIDLATVLIQVEENDMPKLMELVFDVWIDKLLYAGTRCSRESHAKQLSHGAELTSIVWIITEHAGPFRIGETIEGSPFTMIEDHAPPPPPPKEKPPPTKEEYPYLPYPYPYPAPPPPDKKEEPTPPPPAMMEPAPPPPLPPPPIEPIEPTKRKRRVKYATLYPPY</sequence>
<evidence type="ECO:0000256" key="2">
    <source>
        <dbReference type="SAM" id="Phobius"/>
    </source>
</evidence>
<proteinExistence type="predicted"/>
<feature type="transmembrane region" description="Helical" evidence="2">
    <location>
        <begin position="147"/>
        <end position="164"/>
    </location>
</feature>
<dbReference type="Proteomes" id="UP000604825">
    <property type="component" value="Unassembled WGS sequence"/>
</dbReference>
<dbReference type="PANTHER" id="PTHR31325">
    <property type="entry name" value="OS01G0798800 PROTEIN-RELATED"/>
    <property type="match status" value="1"/>
</dbReference>
<organism evidence="4 5">
    <name type="scientific">Miscanthus lutarioriparius</name>
    <dbReference type="NCBI Taxonomy" id="422564"/>
    <lineage>
        <taxon>Eukaryota</taxon>
        <taxon>Viridiplantae</taxon>
        <taxon>Streptophyta</taxon>
        <taxon>Embryophyta</taxon>
        <taxon>Tracheophyta</taxon>
        <taxon>Spermatophyta</taxon>
        <taxon>Magnoliopsida</taxon>
        <taxon>Liliopsida</taxon>
        <taxon>Poales</taxon>
        <taxon>Poaceae</taxon>
        <taxon>PACMAD clade</taxon>
        <taxon>Panicoideae</taxon>
        <taxon>Andropogonodae</taxon>
        <taxon>Andropogoneae</taxon>
        <taxon>Saccharinae</taxon>
        <taxon>Miscanthus</taxon>
    </lineage>
</organism>
<gene>
    <name evidence="4" type="ORF">NCGR_LOCUS52337</name>
</gene>
<evidence type="ECO:0000259" key="3">
    <source>
        <dbReference type="Pfam" id="PF13968"/>
    </source>
</evidence>
<reference evidence="4" key="1">
    <citation type="submission" date="2020-10" db="EMBL/GenBank/DDBJ databases">
        <authorList>
            <person name="Han B."/>
            <person name="Lu T."/>
            <person name="Zhao Q."/>
            <person name="Huang X."/>
            <person name="Zhao Y."/>
        </authorList>
    </citation>
    <scope>NUCLEOTIDE SEQUENCE</scope>
</reference>
<dbReference type="EMBL" id="CAJGYO010000014">
    <property type="protein sequence ID" value="CAD6269032.1"/>
    <property type="molecule type" value="Genomic_DNA"/>
</dbReference>
<protein>
    <recommendedName>
        <fullName evidence="3">DUF4220 domain-containing protein</fullName>
    </recommendedName>
</protein>
<keyword evidence="2" id="KW-0812">Transmembrane</keyword>
<dbReference type="AlphaFoldDB" id="A0A811RG89"/>
<keyword evidence="5" id="KW-1185">Reference proteome</keyword>
<name>A0A811RG89_9POAL</name>
<feature type="compositionally biased region" description="Pro residues" evidence="1">
    <location>
        <begin position="757"/>
        <end position="779"/>
    </location>
</feature>
<evidence type="ECO:0000256" key="1">
    <source>
        <dbReference type="SAM" id="MobiDB-lite"/>
    </source>
</evidence>
<feature type="compositionally biased region" description="Basic and acidic residues" evidence="1">
    <location>
        <begin position="714"/>
        <end position="735"/>
    </location>
</feature>
<dbReference type="Pfam" id="PF13968">
    <property type="entry name" value="DUF4220"/>
    <property type="match status" value="1"/>
</dbReference>
<evidence type="ECO:0000313" key="5">
    <source>
        <dbReference type="Proteomes" id="UP000604825"/>
    </source>
</evidence>
<accession>A0A811RG89</accession>
<feature type="region of interest" description="Disordered" evidence="1">
    <location>
        <begin position="180"/>
        <end position="199"/>
    </location>
</feature>
<feature type="compositionally biased region" description="Basic residues" evidence="1">
    <location>
        <begin position="180"/>
        <end position="191"/>
    </location>
</feature>
<feature type="compositionally biased region" description="Pro residues" evidence="1">
    <location>
        <begin position="738"/>
        <end position="749"/>
    </location>
</feature>
<feature type="domain" description="DUF4220" evidence="3">
    <location>
        <begin position="51"/>
        <end position="410"/>
    </location>
</feature>
<dbReference type="Pfam" id="PF04578">
    <property type="entry name" value="DUF594"/>
    <property type="match status" value="1"/>
</dbReference>
<comment type="caution">
    <text evidence="4">The sequence shown here is derived from an EMBL/GenBank/DDBJ whole genome shotgun (WGS) entry which is preliminary data.</text>
</comment>
<feature type="transmembrane region" description="Helical" evidence="2">
    <location>
        <begin position="292"/>
        <end position="312"/>
    </location>
</feature>
<feature type="transmembrane region" description="Helical" evidence="2">
    <location>
        <begin position="324"/>
        <end position="342"/>
    </location>
</feature>
<feature type="transmembrane region" description="Helical" evidence="2">
    <location>
        <begin position="15"/>
        <end position="35"/>
    </location>
</feature>
<keyword evidence="2" id="KW-0472">Membrane</keyword>
<evidence type="ECO:0000313" key="4">
    <source>
        <dbReference type="EMBL" id="CAD6269032.1"/>
    </source>
</evidence>
<keyword evidence="2" id="KW-1133">Transmembrane helix</keyword>
<dbReference type="InterPro" id="IPR007658">
    <property type="entry name" value="DUF594"/>
</dbReference>
<feature type="region of interest" description="Disordered" evidence="1">
    <location>
        <begin position="711"/>
        <end position="788"/>
    </location>
</feature>
<dbReference type="InterPro" id="IPR025315">
    <property type="entry name" value="DUF4220"/>
</dbReference>
<dbReference type="OrthoDB" id="695140at2759"/>